<dbReference type="Gene3D" id="2.40.30.10">
    <property type="entry name" value="Translation factors"/>
    <property type="match status" value="1"/>
</dbReference>
<dbReference type="PROSITE" id="PS00301">
    <property type="entry name" value="G_TR_1"/>
    <property type="match status" value="1"/>
</dbReference>
<gene>
    <name evidence="5" type="ORF">EAH86_08940</name>
</gene>
<evidence type="ECO:0000259" key="4">
    <source>
        <dbReference type="PROSITE" id="PS51722"/>
    </source>
</evidence>
<dbReference type="PROSITE" id="PS51722">
    <property type="entry name" value="G_TR_2"/>
    <property type="match status" value="1"/>
</dbReference>
<comment type="caution">
    <text evidence="5">The sequence shown here is derived from an EMBL/GenBank/DDBJ whole genome shotgun (WGS) entry which is preliminary data.</text>
</comment>
<evidence type="ECO:0000256" key="2">
    <source>
        <dbReference type="ARBA" id="ARBA00022917"/>
    </source>
</evidence>
<dbReference type="GO" id="GO:0005525">
    <property type="term" value="F:GTP binding"/>
    <property type="evidence" value="ECO:0007669"/>
    <property type="project" value="UniProtKB-KW"/>
</dbReference>
<dbReference type="PANTHER" id="PTHR43261">
    <property type="entry name" value="TRANSLATION ELONGATION FACTOR G-RELATED"/>
    <property type="match status" value="1"/>
</dbReference>
<dbReference type="Gene3D" id="3.30.70.870">
    <property type="entry name" value="Elongation Factor G (Translational Gtpase), domain 3"/>
    <property type="match status" value="1"/>
</dbReference>
<organism evidence="5 6">
    <name type="scientific">Pedococcus bigeumensis</name>
    <dbReference type="NCBI Taxonomy" id="433644"/>
    <lineage>
        <taxon>Bacteria</taxon>
        <taxon>Bacillati</taxon>
        <taxon>Actinomycetota</taxon>
        <taxon>Actinomycetes</taxon>
        <taxon>Micrococcales</taxon>
        <taxon>Intrasporangiaceae</taxon>
        <taxon>Pedococcus</taxon>
    </lineage>
</organism>
<dbReference type="InterPro" id="IPR000795">
    <property type="entry name" value="T_Tr_GTP-bd_dom"/>
</dbReference>
<dbReference type="Pfam" id="PF03764">
    <property type="entry name" value="EFG_IV"/>
    <property type="match status" value="1"/>
</dbReference>
<dbReference type="NCBIfam" id="TIGR00231">
    <property type="entry name" value="small_GTP"/>
    <property type="match status" value="1"/>
</dbReference>
<name>A0A502CWK0_9MICO</name>
<dbReference type="Pfam" id="PF00009">
    <property type="entry name" value="GTP_EFTU"/>
    <property type="match status" value="1"/>
</dbReference>
<dbReference type="PRINTS" id="PR01037">
    <property type="entry name" value="TCRTETOQM"/>
</dbReference>
<dbReference type="Gene3D" id="3.30.230.10">
    <property type="match status" value="1"/>
</dbReference>
<feature type="domain" description="Tr-type G" evidence="4">
    <location>
        <begin position="5"/>
        <end position="224"/>
    </location>
</feature>
<dbReference type="InterPro" id="IPR000640">
    <property type="entry name" value="EFG_V-like"/>
</dbReference>
<accession>A0A502CWK0</accession>
<dbReference type="InterPro" id="IPR014721">
    <property type="entry name" value="Ribsml_uS5_D2-typ_fold_subgr"/>
</dbReference>
<dbReference type="PANTHER" id="PTHR43261:SF1">
    <property type="entry name" value="RIBOSOME-RELEASING FACTOR 2, MITOCHONDRIAL"/>
    <property type="match status" value="1"/>
</dbReference>
<dbReference type="GO" id="GO:0003924">
    <property type="term" value="F:GTPase activity"/>
    <property type="evidence" value="ECO:0007669"/>
    <property type="project" value="InterPro"/>
</dbReference>
<dbReference type="EMBL" id="RCZM01000003">
    <property type="protein sequence ID" value="TPG16910.1"/>
    <property type="molecule type" value="Genomic_DNA"/>
</dbReference>
<evidence type="ECO:0000313" key="6">
    <source>
        <dbReference type="Proteomes" id="UP000317722"/>
    </source>
</evidence>
<dbReference type="GO" id="GO:0006412">
    <property type="term" value="P:translation"/>
    <property type="evidence" value="ECO:0007669"/>
    <property type="project" value="UniProtKB-KW"/>
</dbReference>
<dbReference type="InterPro" id="IPR005517">
    <property type="entry name" value="Transl_elong_EFG/EF2_IV"/>
</dbReference>
<dbReference type="AlphaFoldDB" id="A0A502CWK0"/>
<dbReference type="SUPFAM" id="SSF54980">
    <property type="entry name" value="EF-G C-terminal domain-like"/>
    <property type="match status" value="2"/>
</dbReference>
<dbReference type="GO" id="GO:0032790">
    <property type="term" value="P:ribosome disassembly"/>
    <property type="evidence" value="ECO:0007669"/>
    <property type="project" value="TreeGrafter"/>
</dbReference>
<dbReference type="Pfam" id="PF00679">
    <property type="entry name" value="EFG_C"/>
    <property type="match status" value="1"/>
</dbReference>
<sequence>MTARSRTLNVGIVAHVDAGKTSLTERVLFEAGVLDAPGSVDAGDTQTDSMALERQRGITIRSAVVSFDWRSTTVNLIDTPGHSDFIAEVERALAVLDAAVLVVSAVEGVQAQTLVLMRALQRLGLPVVVFVNKVDRTGAEPDRVLGEVASRLSPEAIALGQVTGAGTRAAAYLPFEMGPTELAALRGGVRAATAHPVVFGSAITGAGVHELLDVLATFLPGTGHDVSGEPAGVVFKVERTNGERTVLARVRSGSLRVRDRVAVDGRAAEKVTGLRVFDRGRLVRVDEVPAGRIAAVQGWSSARIGDRFGGGRGGGGAASGGSWAGQFSRPSLETVVDAVRPEDVGAMYAALTELADQDPLIDLRQDDGRREIAVSLYGEVQKEVIAAVLAADYGVEVTFRPTTSICVERVVGSGTACQLIGVAPNPFLATVGLRVEPLPLGAGQQFALEVELGSMPPAFFTAVREGVDATLEEGVHGWAIPDARVVMTHSGYYPRQSHAHATFDKAMSSTAQDFRSLTRLVLAEALTRARTVVCAPVHRFELEIPEDVLGSVLGELARHHAVPLETTLRAGVAVLAGEVPADSVHGVQQRIPHLTRGEGVFTSGLDHYAPTNGPAPTRARAQPDPFAQIGDWSRIQRSWPSG</sequence>
<dbReference type="InterPro" id="IPR053905">
    <property type="entry name" value="EF-G-like_DII"/>
</dbReference>
<dbReference type="InterPro" id="IPR020568">
    <property type="entry name" value="Ribosomal_Su5_D2-typ_SF"/>
</dbReference>
<reference evidence="5 6" key="1">
    <citation type="journal article" date="2019" name="Environ. Microbiol.">
        <title>Species interactions and distinct microbial communities in high Arctic permafrost affected cryosols are associated with the CH4 and CO2 gas fluxes.</title>
        <authorList>
            <person name="Altshuler I."/>
            <person name="Hamel J."/>
            <person name="Turney S."/>
            <person name="Magnuson E."/>
            <person name="Levesque R."/>
            <person name="Greer C."/>
            <person name="Whyte L.G."/>
        </authorList>
    </citation>
    <scope>NUCLEOTIDE SEQUENCE [LARGE SCALE GENOMIC DNA]</scope>
    <source>
        <strain evidence="5 6">S9.3A</strain>
    </source>
</reference>
<dbReference type="SMART" id="SM00889">
    <property type="entry name" value="EFG_IV"/>
    <property type="match status" value="1"/>
</dbReference>
<dbReference type="InterPro" id="IPR031157">
    <property type="entry name" value="G_TR_CS"/>
</dbReference>
<dbReference type="Pfam" id="PF22042">
    <property type="entry name" value="EF-G_D2"/>
    <property type="match status" value="1"/>
</dbReference>
<dbReference type="OrthoDB" id="9801472at2"/>
<dbReference type="InterPro" id="IPR035647">
    <property type="entry name" value="EFG_III/V"/>
</dbReference>
<keyword evidence="3" id="KW-0342">GTP-binding</keyword>
<dbReference type="SUPFAM" id="SSF52540">
    <property type="entry name" value="P-loop containing nucleoside triphosphate hydrolases"/>
    <property type="match status" value="1"/>
</dbReference>
<keyword evidence="1" id="KW-0547">Nucleotide-binding</keyword>
<dbReference type="InterPro" id="IPR027417">
    <property type="entry name" value="P-loop_NTPase"/>
</dbReference>
<dbReference type="SUPFAM" id="SSF54211">
    <property type="entry name" value="Ribosomal protein S5 domain 2-like"/>
    <property type="match status" value="1"/>
</dbReference>
<evidence type="ECO:0000256" key="1">
    <source>
        <dbReference type="ARBA" id="ARBA00022741"/>
    </source>
</evidence>
<dbReference type="InterPro" id="IPR009000">
    <property type="entry name" value="Transl_B-barrel_sf"/>
</dbReference>
<dbReference type="RefSeq" id="WP_140739356.1">
    <property type="nucleotide sequence ID" value="NZ_RCZM01000003.1"/>
</dbReference>
<keyword evidence="2" id="KW-0648">Protein biosynthesis</keyword>
<keyword evidence="6" id="KW-1185">Reference proteome</keyword>
<proteinExistence type="predicted"/>
<dbReference type="PRINTS" id="PR00315">
    <property type="entry name" value="ELONGATNFCT"/>
</dbReference>
<protein>
    <submittedName>
        <fullName evidence="5">GTP-binding protein</fullName>
    </submittedName>
</protein>
<dbReference type="InterPro" id="IPR005225">
    <property type="entry name" value="Small_GTP-bd"/>
</dbReference>
<evidence type="ECO:0000256" key="3">
    <source>
        <dbReference type="ARBA" id="ARBA00023134"/>
    </source>
</evidence>
<dbReference type="SUPFAM" id="SSF50447">
    <property type="entry name" value="Translation proteins"/>
    <property type="match status" value="1"/>
</dbReference>
<dbReference type="Gene3D" id="3.40.50.300">
    <property type="entry name" value="P-loop containing nucleotide triphosphate hydrolases"/>
    <property type="match status" value="1"/>
</dbReference>
<dbReference type="Proteomes" id="UP000317722">
    <property type="component" value="Unassembled WGS sequence"/>
</dbReference>
<evidence type="ECO:0000313" key="5">
    <source>
        <dbReference type="EMBL" id="TPG16910.1"/>
    </source>
</evidence>